<dbReference type="EMBL" id="BK059105">
    <property type="protein sequence ID" value="DAE30801.1"/>
    <property type="molecule type" value="Genomic_DNA"/>
</dbReference>
<name>A0A8S5RIA2_9VIRU</name>
<organism evidence="2">
    <name type="scientific">virus sp. ctML55</name>
    <dbReference type="NCBI Taxonomy" id="2827627"/>
    <lineage>
        <taxon>Viruses</taxon>
    </lineage>
</organism>
<sequence>MGVSGENKIQYTKIYFCSIREKRGASTEYNSSIASFNTDQNGINTVAGEPDNNNTRGINDDGDQPIHEGLSFTYDKIMNNFKFLFPMGFAYNNSDNPAHSNARKNGNIVISSNKLVKAG</sequence>
<reference evidence="2" key="1">
    <citation type="journal article" date="2021" name="Proc. Natl. Acad. Sci. U.S.A.">
        <title>A Catalog of Tens of Thousands of Viruses from Human Metagenomes Reveals Hidden Associations with Chronic Diseases.</title>
        <authorList>
            <person name="Tisza M.J."/>
            <person name="Buck C.B."/>
        </authorList>
    </citation>
    <scope>NUCLEOTIDE SEQUENCE</scope>
    <source>
        <strain evidence="2">CtML55</strain>
    </source>
</reference>
<proteinExistence type="predicted"/>
<feature type="region of interest" description="Disordered" evidence="1">
    <location>
        <begin position="40"/>
        <end position="65"/>
    </location>
</feature>
<evidence type="ECO:0000313" key="2">
    <source>
        <dbReference type="EMBL" id="DAE30801.1"/>
    </source>
</evidence>
<accession>A0A8S5RIA2</accession>
<protein>
    <submittedName>
        <fullName evidence="2">Uncharacterized protein</fullName>
    </submittedName>
</protein>
<evidence type="ECO:0000256" key="1">
    <source>
        <dbReference type="SAM" id="MobiDB-lite"/>
    </source>
</evidence>